<gene>
    <name evidence="2" type="ORF">L9F63_015925</name>
</gene>
<feature type="compositionally biased region" description="Basic and acidic residues" evidence="1">
    <location>
        <begin position="99"/>
        <end position="111"/>
    </location>
</feature>
<feature type="compositionally biased region" description="Polar residues" evidence="1">
    <location>
        <begin position="112"/>
        <end position="134"/>
    </location>
</feature>
<comment type="caution">
    <text evidence="2">The sequence shown here is derived from an EMBL/GenBank/DDBJ whole genome shotgun (WGS) entry which is preliminary data.</text>
</comment>
<feature type="compositionally biased region" description="Pro residues" evidence="1">
    <location>
        <begin position="180"/>
        <end position="199"/>
    </location>
</feature>
<organism evidence="2 3">
    <name type="scientific">Diploptera punctata</name>
    <name type="common">Pacific beetle cockroach</name>
    <dbReference type="NCBI Taxonomy" id="6984"/>
    <lineage>
        <taxon>Eukaryota</taxon>
        <taxon>Metazoa</taxon>
        <taxon>Ecdysozoa</taxon>
        <taxon>Arthropoda</taxon>
        <taxon>Hexapoda</taxon>
        <taxon>Insecta</taxon>
        <taxon>Pterygota</taxon>
        <taxon>Neoptera</taxon>
        <taxon>Polyneoptera</taxon>
        <taxon>Dictyoptera</taxon>
        <taxon>Blattodea</taxon>
        <taxon>Blaberoidea</taxon>
        <taxon>Blaberidae</taxon>
        <taxon>Diplopterinae</taxon>
        <taxon>Diploptera</taxon>
    </lineage>
</organism>
<feature type="region of interest" description="Disordered" evidence="1">
    <location>
        <begin position="46"/>
        <end position="135"/>
    </location>
</feature>
<sequence length="274" mass="29539">MASASSPSVERSCLCGTVNSCPPTSRSNTAKCKICRTKPKFSFLRGQRSLDLGQQGPSSTGLNGYVVTTPPGRSSSLLSKEAEAIRDPSRGLPQGRRARSAERYEGLRVNDRNSTGLPRQTSLQTPMMSTSSDQPPEYVYPELPPITSPPPTYEVAMGKMGHPPSYEEYLAQKLNQQQITPPPLPPRNPTMSSSPPPPWSTQQQATSSHNLCTCTKCKTGVRGAGGLMVELAKTSEEAAGTTSRNLADTQRQLRVVLPPEISSSHDHCPCAKCQ</sequence>
<feature type="compositionally biased region" description="Basic and acidic residues" evidence="1">
    <location>
        <begin position="80"/>
        <end position="89"/>
    </location>
</feature>
<evidence type="ECO:0000313" key="2">
    <source>
        <dbReference type="EMBL" id="KAJ9592405.1"/>
    </source>
</evidence>
<evidence type="ECO:0000313" key="3">
    <source>
        <dbReference type="Proteomes" id="UP001233999"/>
    </source>
</evidence>
<evidence type="ECO:0000256" key="1">
    <source>
        <dbReference type="SAM" id="MobiDB-lite"/>
    </source>
</evidence>
<protein>
    <submittedName>
        <fullName evidence="2">Uncharacterized protein</fullName>
    </submittedName>
</protein>
<reference evidence="2" key="1">
    <citation type="journal article" date="2023" name="IScience">
        <title>Live-bearing cockroach genome reveals convergent evolutionary mechanisms linked to viviparity in insects and beyond.</title>
        <authorList>
            <person name="Fouks B."/>
            <person name="Harrison M.C."/>
            <person name="Mikhailova A.A."/>
            <person name="Marchal E."/>
            <person name="English S."/>
            <person name="Carruthers M."/>
            <person name="Jennings E.C."/>
            <person name="Chiamaka E.L."/>
            <person name="Frigard R.A."/>
            <person name="Pippel M."/>
            <person name="Attardo G.M."/>
            <person name="Benoit J.B."/>
            <person name="Bornberg-Bauer E."/>
            <person name="Tobe S.S."/>
        </authorList>
    </citation>
    <scope>NUCLEOTIDE SEQUENCE</scope>
    <source>
        <strain evidence="2">Stay&amp;Tobe</strain>
    </source>
</reference>
<dbReference type="AlphaFoldDB" id="A0AAD8EJ18"/>
<accession>A0AAD8EJ18</accession>
<feature type="region of interest" description="Disordered" evidence="1">
    <location>
        <begin position="178"/>
        <end position="205"/>
    </location>
</feature>
<proteinExistence type="predicted"/>
<dbReference type="Proteomes" id="UP001233999">
    <property type="component" value="Unassembled WGS sequence"/>
</dbReference>
<keyword evidence="3" id="KW-1185">Reference proteome</keyword>
<reference evidence="2" key="2">
    <citation type="submission" date="2023-05" db="EMBL/GenBank/DDBJ databases">
        <authorList>
            <person name="Fouks B."/>
        </authorList>
    </citation>
    <scope>NUCLEOTIDE SEQUENCE</scope>
    <source>
        <strain evidence="2">Stay&amp;Tobe</strain>
        <tissue evidence="2">Testes</tissue>
    </source>
</reference>
<feature type="non-terminal residue" evidence="2">
    <location>
        <position position="274"/>
    </location>
</feature>
<name>A0AAD8EJ18_DIPPU</name>
<dbReference type="EMBL" id="JASPKZ010003836">
    <property type="protein sequence ID" value="KAJ9592405.1"/>
    <property type="molecule type" value="Genomic_DNA"/>
</dbReference>